<evidence type="ECO:0000256" key="12">
    <source>
        <dbReference type="ARBA" id="ARBA00038174"/>
    </source>
</evidence>
<evidence type="ECO:0000256" key="14">
    <source>
        <dbReference type="ARBA" id="ARBA00040576"/>
    </source>
</evidence>
<feature type="region of interest" description="Disordered" evidence="17">
    <location>
        <begin position="1"/>
        <end position="47"/>
    </location>
</feature>
<evidence type="ECO:0000256" key="2">
    <source>
        <dbReference type="ARBA" id="ARBA00004651"/>
    </source>
</evidence>
<reference evidence="18" key="1">
    <citation type="submission" date="2025-08" db="UniProtKB">
        <authorList>
            <consortium name="Ensembl"/>
        </authorList>
    </citation>
    <scope>IDENTIFICATION</scope>
</reference>
<dbReference type="GO" id="GO:0006915">
    <property type="term" value="P:apoptotic process"/>
    <property type="evidence" value="ECO:0007669"/>
    <property type="project" value="UniProtKB-KW"/>
</dbReference>
<keyword evidence="6 16" id="KW-1133">Transmembrane helix</keyword>
<dbReference type="Pfam" id="PF01027">
    <property type="entry name" value="Bax1-I"/>
    <property type="match status" value="1"/>
</dbReference>
<dbReference type="Ensembl" id="ENSOKIT00005028020.1">
    <property type="protein sequence ID" value="ENSOKIP00005026494.1"/>
    <property type="gene ID" value="ENSOKIG00005011380.1"/>
</dbReference>
<evidence type="ECO:0000313" key="19">
    <source>
        <dbReference type="Proteomes" id="UP000694557"/>
    </source>
</evidence>
<evidence type="ECO:0000256" key="11">
    <source>
        <dbReference type="ARBA" id="ARBA00034100"/>
    </source>
</evidence>
<evidence type="ECO:0000256" key="13">
    <source>
        <dbReference type="ARBA" id="ARBA00038784"/>
    </source>
</evidence>
<dbReference type="GO" id="GO:0005783">
    <property type="term" value="C:endoplasmic reticulum"/>
    <property type="evidence" value="ECO:0007669"/>
    <property type="project" value="TreeGrafter"/>
</dbReference>
<keyword evidence="3" id="KW-1003">Cell membrane</keyword>
<comment type="similarity">
    <text evidence="12">Belongs to the BI1 family. LFG subfamily.</text>
</comment>
<dbReference type="GeneTree" id="ENSGT01050000244890"/>
<feature type="transmembrane region" description="Helical" evidence="16">
    <location>
        <begin position="196"/>
        <end position="219"/>
    </location>
</feature>
<feature type="transmembrane region" description="Helical" evidence="16">
    <location>
        <begin position="259"/>
        <end position="281"/>
    </location>
</feature>
<evidence type="ECO:0000256" key="3">
    <source>
        <dbReference type="ARBA" id="ARBA00022475"/>
    </source>
</evidence>
<dbReference type="GO" id="GO:0005794">
    <property type="term" value="C:Golgi apparatus"/>
    <property type="evidence" value="ECO:0007669"/>
    <property type="project" value="TreeGrafter"/>
</dbReference>
<evidence type="ECO:0000256" key="4">
    <source>
        <dbReference type="ARBA" id="ARBA00022692"/>
    </source>
</evidence>
<dbReference type="InterPro" id="IPR006214">
    <property type="entry name" value="Bax_inhibitor_1-related"/>
</dbReference>
<sequence length="287" mass="31676">MTQGKLTVANKAAEAGEKQYGTSSGEAGGPPAPPTYEEATGAGEKGMSVSQKEPSFLHSPLFINKSISGSPCYSGAYPSDGEMLTEFSWSDKNIRRIFIRKVYAILMIQLLVTLSIVALFTFCEPVKNYIQSNPGWYWASYAVFFVTYITLVCCPGPSYYNTKSVVMCLGITAMVCLTVTLVSFQTKFDVTSCQGVLFTFCMVMMVSGLVLAIALPYGYVPWVHGVYGALGALLFTMFLAFDTQLLMGNKRYTISPEEYVFATLNIYLDIIYIFSFFLSLFGTERTN</sequence>
<dbReference type="GO" id="GO:0045121">
    <property type="term" value="C:membrane raft"/>
    <property type="evidence" value="ECO:0007669"/>
    <property type="project" value="UniProtKB-SubCell"/>
</dbReference>
<reference evidence="18" key="2">
    <citation type="submission" date="2025-09" db="UniProtKB">
        <authorList>
            <consortium name="Ensembl"/>
        </authorList>
    </citation>
    <scope>IDENTIFICATION</scope>
</reference>
<protein>
    <recommendedName>
        <fullName evidence="14">Protein lifeguard 2</fullName>
    </recommendedName>
    <alternativeName>
        <fullName evidence="15">Fas apoptotic inhibitory molecule 2</fullName>
    </alternativeName>
</protein>
<feature type="transmembrane region" description="Helical" evidence="16">
    <location>
        <begin position="164"/>
        <end position="184"/>
    </location>
</feature>
<organism evidence="18 19">
    <name type="scientific">Oncorhynchus kisutch</name>
    <name type="common">Coho salmon</name>
    <name type="synonym">Salmo kisutch</name>
    <dbReference type="NCBI Taxonomy" id="8019"/>
    <lineage>
        <taxon>Eukaryota</taxon>
        <taxon>Metazoa</taxon>
        <taxon>Chordata</taxon>
        <taxon>Craniata</taxon>
        <taxon>Vertebrata</taxon>
        <taxon>Euteleostomi</taxon>
        <taxon>Actinopterygii</taxon>
        <taxon>Neopterygii</taxon>
        <taxon>Teleostei</taxon>
        <taxon>Protacanthopterygii</taxon>
        <taxon>Salmoniformes</taxon>
        <taxon>Salmonidae</taxon>
        <taxon>Salmoninae</taxon>
        <taxon>Oncorhynchus</taxon>
    </lineage>
</organism>
<dbReference type="Proteomes" id="UP000694557">
    <property type="component" value="Unassembled WGS sequence"/>
</dbReference>
<evidence type="ECO:0000256" key="17">
    <source>
        <dbReference type="SAM" id="MobiDB-lite"/>
    </source>
</evidence>
<evidence type="ECO:0000256" key="7">
    <source>
        <dbReference type="ARBA" id="ARBA00023018"/>
    </source>
</evidence>
<comment type="subcellular location">
    <subcellularLocation>
        <location evidence="2">Cell membrane</location>
        <topology evidence="2">Multi-pass membrane protein</topology>
    </subcellularLocation>
    <subcellularLocation>
        <location evidence="1">Membrane raft</location>
    </subcellularLocation>
    <subcellularLocation>
        <location evidence="11">Postsynaptic cell membrane</location>
    </subcellularLocation>
</comment>
<keyword evidence="9" id="KW-0325">Glycoprotein</keyword>
<evidence type="ECO:0000256" key="10">
    <source>
        <dbReference type="ARBA" id="ARBA00023257"/>
    </source>
</evidence>
<evidence type="ECO:0000256" key="6">
    <source>
        <dbReference type="ARBA" id="ARBA00022989"/>
    </source>
</evidence>
<dbReference type="GO" id="GO:2001234">
    <property type="term" value="P:negative regulation of apoptotic signaling pathway"/>
    <property type="evidence" value="ECO:0007669"/>
    <property type="project" value="TreeGrafter"/>
</dbReference>
<proteinExistence type="inferred from homology"/>
<evidence type="ECO:0000256" key="15">
    <source>
        <dbReference type="ARBA" id="ARBA00042941"/>
    </source>
</evidence>
<evidence type="ECO:0000256" key="9">
    <source>
        <dbReference type="ARBA" id="ARBA00023180"/>
    </source>
</evidence>
<keyword evidence="8 16" id="KW-0472">Membrane</keyword>
<evidence type="ECO:0000256" key="1">
    <source>
        <dbReference type="ARBA" id="ARBA00004285"/>
    </source>
</evidence>
<keyword evidence="10" id="KW-0628">Postsynaptic cell membrane</keyword>
<keyword evidence="5" id="KW-0053">Apoptosis</keyword>
<feature type="transmembrane region" description="Helical" evidence="16">
    <location>
        <begin position="102"/>
        <end position="123"/>
    </location>
</feature>
<dbReference type="PANTHER" id="PTHR23291">
    <property type="entry name" value="BAX INHIBITOR-RELATED"/>
    <property type="match status" value="1"/>
</dbReference>
<gene>
    <name evidence="18" type="primary">FAIM2</name>
</gene>
<evidence type="ECO:0000313" key="18">
    <source>
        <dbReference type="Ensembl" id="ENSOKIP00005026494.1"/>
    </source>
</evidence>
<dbReference type="AlphaFoldDB" id="A0A8C7FDL6"/>
<evidence type="ECO:0000256" key="16">
    <source>
        <dbReference type="RuleBase" id="RU004379"/>
    </source>
</evidence>
<evidence type="ECO:0000256" key="8">
    <source>
        <dbReference type="ARBA" id="ARBA00023136"/>
    </source>
</evidence>
<dbReference type="PANTHER" id="PTHR23291:SF18">
    <property type="entry name" value="PROTEIN LIFEGUARD 2"/>
    <property type="match status" value="1"/>
</dbReference>
<accession>A0A8C7FDL6</accession>
<comment type="subunit">
    <text evidence="13">Interacts with FAS/TNFRSF6 and BAX.</text>
</comment>
<keyword evidence="4 16" id="KW-0812">Transmembrane</keyword>
<keyword evidence="7" id="KW-0770">Synapse</keyword>
<feature type="transmembrane region" description="Helical" evidence="16">
    <location>
        <begin position="225"/>
        <end position="247"/>
    </location>
</feature>
<feature type="transmembrane region" description="Helical" evidence="16">
    <location>
        <begin position="135"/>
        <end position="158"/>
    </location>
</feature>
<dbReference type="GO" id="GO:0045211">
    <property type="term" value="C:postsynaptic membrane"/>
    <property type="evidence" value="ECO:0007669"/>
    <property type="project" value="UniProtKB-SubCell"/>
</dbReference>
<evidence type="ECO:0000256" key="5">
    <source>
        <dbReference type="ARBA" id="ARBA00022703"/>
    </source>
</evidence>
<keyword evidence="19" id="KW-1185">Reference proteome</keyword>
<name>A0A8C7FDL6_ONCKI</name>
<dbReference type="CDD" id="cd10428">
    <property type="entry name" value="LFG_like"/>
    <property type="match status" value="1"/>
</dbReference>